<feature type="binding site" evidence="5">
    <location>
        <position position="111"/>
    </location>
    <ligand>
        <name>Mg(2+)</name>
        <dbReference type="ChEBI" id="CHEBI:18420"/>
    </ligand>
</feature>
<reference evidence="7 8" key="1">
    <citation type="submission" date="2020-08" db="EMBL/GenBank/DDBJ databases">
        <title>Sequencing the genomes of 1000 actinobacteria strains.</title>
        <authorList>
            <person name="Klenk H.-P."/>
        </authorList>
    </citation>
    <scope>NUCLEOTIDE SEQUENCE [LARGE SCALE GENOMIC DNA]</scope>
    <source>
        <strain evidence="7 8">DSM 45584</strain>
    </source>
</reference>
<dbReference type="InterPro" id="IPR040442">
    <property type="entry name" value="Pyrv_kinase-like_dom_sf"/>
</dbReference>
<proteinExistence type="predicted"/>
<feature type="domain" description="HpcH/HpaI aldolase/citrate lyase" evidence="6">
    <location>
        <begin position="109"/>
        <end position="205"/>
    </location>
</feature>
<evidence type="ECO:0000313" key="8">
    <source>
        <dbReference type="Proteomes" id="UP000584374"/>
    </source>
</evidence>
<evidence type="ECO:0000313" key="7">
    <source>
        <dbReference type="EMBL" id="MBB5157366.1"/>
    </source>
</evidence>
<keyword evidence="8" id="KW-1185">Reference proteome</keyword>
<dbReference type="Gene3D" id="3.20.20.60">
    <property type="entry name" value="Phosphoenolpyruvate-binding domains"/>
    <property type="match status" value="1"/>
</dbReference>
<comment type="cofactor">
    <cofactor evidence="1">
        <name>Mg(2+)</name>
        <dbReference type="ChEBI" id="CHEBI:18420"/>
    </cofactor>
</comment>
<accession>A0A840QAC5</accession>
<name>A0A840QAC5_9PSEU</name>
<evidence type="ECO:0000256" key="2">
    <source>
        <dbReference type="ARBA" id="ARBA00022723"/>
    </source>
</evidence>
<dbReference type="Pfam" id="PF03328">
    <property type="entry name" value="HpcH_HpaI"/>
    <property type="match status" value="2"/>
</dbReference>
<dbReference type="EMBL" id="JACHIW010000001">
    <property type="protein sequence ID" value="MBB5157366.1"/>
    <property type="molecule type" value="Genomic_DNA"/>
</dbReference>
<evidence type="ECO:0000256" key="5">
    <source>
        <dbReference type="PIRSR" id="PIRSR015582-2"/>
    </source>
</evidence>
<protein>
    <submittedName>
        <fullName evidence="7">Citrate lyase subunit beta/citryl-CoA lyase</fullName>
        <ecNumber evidence="7">4.1.3.34</ecNumber>
    </submittedName>
</protein>
<dbReference type="PANTHER" id="PTHR32308:SF10">
    <property type="entry name" value="CITRATE LYASE SUBUNIT BETA"/>
    <property type="match status" value="1"/>
</dbReference>
<dbReference type="EC" id="4.1.3.34" evidence="7"/>
<feature type="binding site" evidence="4">
    <location>
        <position position="65"/>
    </location>
    <ligand>
        <name>substrate</name>
    </ligand>
</feature>
<dbReference type="GO" id="GO:0000287">
    <property type="term" value="F:magnesium ion binding"/>
    <property type="evidence" value="ECO:0007669"/>
    <property type="project" value="TreeGrafter"/>
</dbReference>
<sequence>MTCESARSWLFVPGHRPDRFDKALASEADKVIVDLEDAVAPRVKNRARAELAAWLAETGADVAVRINAPDTEWFDKDLALVRQHQCTVIVPKAEDPAVLEGLGLQSIPLIETACGVLRAQALARTCGVARLAFGSIDLATSLGVDPDDFEALRHARSTVVLASAAAGIAPPIDGVTTALHDNAQLTSDLARGRQLGFAAKLCVHPGQVTAVNEAFVPDADELAWAVEVLQRDDGGAVVVDGRMVDKPVVDRARRLVARAKTYSR</sequence>
<evidence type="ECO:0000256" key="4">
    <source>
        <dbReference type="PIRSR" id="PIRSR015582-1"/>
    </source>
</evidence>
<dbReference type="GO" id="GO:0008816">
    <property type="term" value="F:citryl-CoA lyase activity"/>
    <property type="evidence" value="ECO:0007669"/>
    <property type="project" value="UniProtKB-EC"/>
</dbReference>
<organism evidence="7 8">
    <name type="scientific">Saccharopolyspora phatthalungensis</name>
    <dbReference type="NCBI Taxonomy" id="664693"/>
    <lineage>
        <taxon>Bacteria</taxon>
        <taxon>Bacillati</taxon>
        <taxon>Actinomycetota</taxon>
        <taxon>Actinomycetes</taxon>
        <taxon>Pseudonocardiales</taxon>
        <taxon>Pseudonocardiaceae</taxon>
        <taxon>Saccharopolyspora</taxon>
    </lineage>
</organism>
<gene>
    <name evidence="7" type="ORF">BJ970_004900</name>
</gene>
<keyword evidence="7" id="KW-0456">Lyase</keyword>
<keyword evidence="3 5" id="KW-0460">Magnesium</keyword>
<dbReference type="PANTHER" id="PTHR32308">
    <property type="entry name" value="LYASE BETA SUBUNIT, PUTATIVE (AFU_ORTHOLOGUE AFUA_4G13030)-RELATED"/>
    <property type="match status" value="1"/>
</dbReference>
<dbReference type="InterPro" id="IPR011206">
    <property type="entry name" value="Citrate_lyase_beta/mcl1/mcl2"/>
</dbReference>
<keyword evidence="2 5" id="KW-0479">Metal-binding</keyword>
<feature type="domain" description="HpcH/HpaI aldolase/citrate lyase" evidence="6">
    <location>
        <begin position="7"/>
        <end position="98"/>
    </location>
</feature>
<comment type="caution">
    <text evidence="7">The sequence shown here is derived from an EMBL/GenBank/DDBJ whole genome shotgun (WGS) entry which is preliminary data.</text>
</comment>
<dbReference type="Proteomes" id="UP000584374">
    <property type="component" value="Unassembled WGS sequence"/>
</dbReference>
<evidence type="ECO:0000259" key="6">
    <source>
        <dbReference type="Pfam" id="PF03328"/>
    </source>
</evidence>
<dbReference type="RefSeq" id="WP_184728322.1">
    <property type="nucleotide sequence ID" value="NZ_JACHIW010000001.1"/>
</dbReference>
<feature type="binding site" evidence="5">
    <location>
        <position position="137"/>
    </location>
    <ligand>
        <name>Mg(2+)</name>
        <dbReference type="ChEBI" id="CHEBI:18420"/>
    </ligand>
</feature>
<dbReference type="PIRSF" id="PIRSF015582">
    <property type="entry name" value="Cit_lyase_B"/>
    <property type="match status" value="1"/>
</dbReference>
<dbReference type="AlphaFoldDB" id="A0A840QAC5"/>
<dbReference type="SUPFAM" id="SSF51621">
    <property type="entry name" value="Phosphoenolpyruvate/pyruvate domain"/>
    <property type="match status" value="1"/>
</dbReference>
<dbReference type="GO" id="GO:0006107">
    <property type="term" value="P:oxaloacetate metabolic process"/>
    <property type="evidence" value="ECO:0007669"/>
    <property type="project" value="TreeGrafter"/>
</dbReference>
<evidence type="ECO:0000256" key="3">
    <source>
        <dbReference type="ARBA" id="ARBA00022842"/>
    </source>
</evidence>
<dbReference type="InterPro" id="IPR005000">
    <property type="entry name" value="Aldolase/citrate-lyase_domain"/>
</dbReference>
<evidence type="ECO:0000256" key="1">
    <source>
        <dbReference type="ARBA" id="ARBA00001946"/>
    </source>
</evidence>
<feature type="binding site" evidence="4">
    <location>
        <position position="111"/>
    </location>
    <ligand>
        <name>substrate</name>
    </ligand>
</feature>
<dbReference type="InterPro" id="IPR015813">
    <property type="entry name" value="Pyrv/PenolPyrv_kinase-like_dom"/>
</dbReference>